<feature type="compositionally biased region" description="Basic and acidic residues" evidence="1">
    <location>
        <begin position="609"/>
        <end position="625"/>
    </location>
</feature>
<sequence>MNVAALLQDSPSDDRRRQQQQREREQQQQQQQQPPQPPQPHRSPPRDRDRPLQHISPRPQPSQPSLHTSPPFHRLIRPQSPPHHPYPPPDYPHPQRLAQLPPPSSLLHDAYEQQHRRPNIEPLPHPHELVLHPHHGPPGSLGPPGTQAQPYILEHRASNSLPPPPRAGPVQQSHQHQQHQQHQHQHQHLHHAHTLPTTPSSHYMPPPSRPGPMHAASAGPPMLAPAPGSSPPGPGMMPGHSHGAIPLFPTPVGPGMGPPPNAGPSIPPRHLSPPSFMDPSPMYGAHPHANAPGQMSAQGMGQMQAHRPRGSFEYIGQRPGSPAMGSLQRPPSARFDERDRDRDRDMRVPRAPPSALGAPAGSALSSTITSMNMGHPASSGARAGPQTQMLTGPGAVGMNLIGVKEREGQRERERLEREARAGNVGVVGEPPGGRRDWEREREQREWERDRDRARELEFRLTHGHMDGMIVSDADTEREWLRQSQQNQASQWSRFAQPRPVPGEDERERERERERAMMLEMERERGRGRERGRYIDFEDARMREAREVEADTEKTERLPRAPQRGRTTAKEKERVREDRRICRSGGAAEELAEERERLTRQRSGQWMEIDFEKEREREQRESDAVRSSRQNQTQIPHHHHHLHQHRASSLSGSSAQGNVPSSKSSKAGSATGVLPGAPPSVGPSIIPPDIPPFGSVIQDRQQPGLFRQGASRLTNGPSHPPSLVATPSHQPLLIHPPHPLSHQHSHPNIAALGFPHRRTPPPPPFSHLPVSTSAPPGSSLYAHARSPTPVIPRAPSEPPLHIGMYVYPRIPFPYIDFPNLSYEPNLHGMPLEREPREIHTTILIPYGFIPTQRPAHPRIWGGAEVRSLYPISPPASQLAHAFPFHHRRFEDRGVRRVYTDDSDLFLCALHAGFITWSGAQRARSERRDLRLDLKLTKEARFVGGYGAAYRKRKRTIESMLEDSENDDDGSTLRSSGWGNSHDGAGIEIMVAEFVEPGSAHSYGLRNRPQRLLEYAERNLAVRRRKRRRAALAVGPAEDPDRSLMTSRRLPFGAGLEWNKLILSFERSSVKTPSAPSGPENEPPSSNNELKRRRIEVPGDVQRTIGLIDGPSMVDTDTAVSIGVEPSRKPLPQPETPLKVEAATDGAVTTVSSRSMENGG</sequence>
<feature type="compositionally biased region" description="Pro residues" evidence="1">
    <location>
        <begin position="248"/>
        <end position="271"/>
    </location>
</feature>
<feature type="compositionally biased region" description="Basic and acidic residues" evidence="1">
    <location>
        <begin position="334"/>
        <end position="348"/>
    </location>
</feature>
<feature type="compositionally biased region" description="Low complexity" evidence="1">
    <location>
        <begin position="1071"/>
        <end position="1086"/>
    </location>
</feature>
<feature type="region of interest" description="Disordered" evidence="1">
    <location>
        <begin position="1"/>
        <end position="387"/>
    </location>
</feature>
<feature type="compositionally biased region" description="Basic and acidic residues" evidence="1">
    <location>
        <begin position="12"/>
        <end position="26"/>
    </location>
</feature>
<dbReference type="InParanoid" id="A0A401H5E9"/>
<keyword evidence="3" id="KW-1185">Reference proteome</keyword>
<dbReference type="Proteomes" id="UP000287166">
    <property type="component" value="Unassembled WGS sequence"/>
</dbReference>
<feature type="compositionally biased region" description="Pro residues" evidence="1">
    <location>
        <begin position="79"/>
        <end position="92"/>
    </location>
</feature>
<accession>A0A401H5E9</accession>
<organism evidence="2 3">
    <name type="scientific">Sparassis crispa</name>
    <dbReference type="NCBI Taxonomy" id="139825"/>
    <lineage>
        <taxon>Eukaryota</taxon>
        <taxon>Fungi</taxon>
        <taxon>Dikarya</taxon>
        <taxon>Basidiomycota</taxon>
        <taxon>Agaricomycotina</taxon>
        <taxon>Agaricomycetes</taxon>
        <taxon>Polyporales</taxon>
        <taxon>Sparassidaceae</taxon>
        <taxon>Sparassis</taxon>
    </lineage>
</organism>
<dbReference type="RefSeq" id="XP_027620555.1">
    <property type="nucleotide sequence ID" value="XM_027764754.1"/>
</dbReference>
<name>A0A401H5E9_9APHY</name>
<feature type="compositionally biased region" description="Acidic residues" evidence="1">
    <location>
        <begin position="958"/>
        <end position="968"/>
    </location>
</feature>
<evidence type="ECO:0000313" key="2">
    <source>
        <dbReference type="EMBL" id="GBE89642.1"/>
    </source>
</evidence>
<feature type="compositionally biased region" description="Basic and acidic residues" evidence="1">
    <location>
        <begin position="501"/>
        <end position="511"/>
    </location>
</feature>
<feature type="region of interest" description="Disordered" evidence="1">
    <location>
        <begin position="1121"/>
        <end position="1158"/>
    </location>
</feature>
<evidence type="ECO:0008006" key="4">
    <source>
        <dbReference type="Google" id="ProtNLM"/>
    </source>
</evidence>
<evidence type="ECO:0000256" key="1">
    <source>
        <dbReference type="SAM" id="MobiDB-lite"/>
    </source>
</evidence>
<feature type="compositionally biased region" description="Basic and acidic residues" evidence="1">
    <location>
        <begin position="544"/>
        <end position="558"/>
    </location>
</feature>
<gene>
    <name evidence="2" type="ORF">SCP_1603060</name>
</gene>
<evidence type="ECO:0000313" key="3">
    <source>
        <dbReference type="Proteomes" id="UP000287166"/>
    </source>
</evidence>
<feature type="region of interest" description="Disordered" evidence="1">
    <location>
        <begin position="958"/>
        <end position="977"/>
    </location>
</feature>
<comment type="caution">
    <text evidence="2">The sequence shown here is derived from an EMBL/GenBank/DDBJ whole genome shotgun (WGS) entry which is preliminary data.</text>
</comment>
<feature type="compositionally biased region" description="Basic and acidic residues" evidence="1">
    <location>
        <begin position="109"/>
        <end position="131"/>
    </location>
</feature>
<dbReference type="EMBL" id="BFAD01000016">
    <property type="protein sequence ID" value="GBE89642.1"/>
    <property type="molecule type" value="Genomic_DNA"/>
</dbReference>
<protein>
    <recommendedName>
        <fullName evidence="4">Rxt3-domain-containing protein</fullName>
    </recommendedName>
</protein>
<feature type="region of interest" description="Disordered" evidence="1">
    <location>
        <begin position="1067"/>
        <end position="1093"/>
    </location>
</feature>
<feature type="compositionally biased region" description="Polar residues" evidence="1">
    <location>
        <begin position="646"/>
        <end position="659"/>
    </location>
</feature>
<reference evidence="2 3" key="1">
    <citation type="journal article" date="2018" name="Sci. Rep.">
        <title>Genome sequence of the cauliflower mushroom Sparassis crispa (Hanabiratake) and its association with beneficial usage.</title>
        <authorList>
            <person name="Kiyama R."/>
            <person name="Furutani Y."/>
            <person name="Kawaguchi K."/>
            <person name="Nakanishi T."/>
        </authorList>
    </citation>
    <scope>NUCLEOTIDE SEQUENCE [LARGE SCALE GENOMIC DNA]</scope>
</reference>
<feature type="compositionally biased region" description="Low complexity" evidence="1">
    <location>
        <begin position="353"/>
        <end position="366"/>
    </location>
</feature>
<feature type="compositionally biased region" description="Polar residues" evidence="1">
    <location>
        <begin position="481"/>
        <end position="493"/>
    </location>
</feature>
<feature type="compositionally biased region" description="Polar residues" evidence="1">
    <location>
        <begin position="1145"/>
        <end position="1158"/>
    </location>
</feature>
<feature type="compositionally biased region" description="Basic residues" evidence="1">
    <location>
        <begin position="176"/>
        <end position="193"/>
    </location>
</feature>
<dbReference type="STRING" id="139825.A0A401H5E9"/>
<feature type="compositionally biased region" description="Pro residues" evidence="1">
    <location>
        <begin position="675"/>
        <end position="690"/>
    </location>
</feature>
<feature type="compositionally biased region" description="Basic and acidic residues" evidence="1">
    <location>
        <begin position="567"/>
        <end position="580"/>
    </location>
</feature>
<feature type="compositionally biased region" description="Low complexity" evidence="1">
    <location>
        <begin position="660"/>
        <end position="671"/>
    </location>
</feature>
<feature type="compositionally biased region" description="Basic residues" evidence="1">
    <location>
        <begin position="635"/>
        <end position="645"/>
    </location>
</feature>
<feature type="region of interest" description="Disordered" evidence="1">
    <location>
        <begin position="477"/>
        <end position="511"/>
    </location>
</feature>
<feature type="compositionally biased region" description="Low complexity" evidence="1">
    <location>
        <begin position="291"/>
        <end position="305"/>
    </location>
</feature>
<feature type="region of interest" description="Disordered" evidence="1">
    <location>
        <begin position="544"/>
        <end position="580"/>
    </location>
</feature>
<dbReference type="OrthoDB" id="3596986at2759"/>
<feature type="region of interest" description="Disordered" evidence="1">
    <location>
        <begin position="608"/>
        <end position="696"/>
    </location>
</feature>
<proteinExistence type="predicted"/>
<dbReference type="GeneID" id="38786559"/>
<dbReference type="AlphaFoldDB" id="A0A401H5E9"/>
<feature type="compositionally biased region" description="Pro residues" evidence="1">
    <location>
        <begin position="222"/>
        <end position="235"/>
    </location>
</feature>